<feature type="region of interest" description="Disordered" evidence="1">
    <location>
        <begin position="289"/>
        <end position="312"/>
    </location>
</feature>
<dbReference type="Proteomes" id="UP000325902">
    <property type="component" value="Unassembled WGS sequence"/>
</dbReference>
<keyword evidence="3" id="KW-1185">Reference proteome</keyword>
<name>A0A5N5D185_9PEZI</name>
<evidence type="ECO:0000313" key="3">
    <source>
        <dbReference type="Proteomes" id="UP000325902"/>
    </source>
</evidence>
<comment type="caution">
    <text evidence="2">The sequence shown here is derived from an EMBL/GenBank/DDBJ whole genome shotgun (WGS) entry which is preliminary data.</text>
</comment>
<protein>
    <recommendedName>
        <fullName evidence="4">Fungal-type protein kinase domain-containing protein</fullName>
    </recommendedName>
</protein>
<evidence type="ECO:0000256" key="1">
    <source>
        <dbReference type="SAM" id="MobiDB-lite"/>
    </source>
</evidence>
<evidence type="ECO:0000313" key="2">
    <source>
        <dbReference type="EMBL" id="KAB2571386.1"/>
    </source>
</evidence>
<proteinExistence type="predicted"/>
<gene>
    <name evidence="2" type="ORF">DBV05_g9971</name>
</gene>
<feature type="compositionally biased region" description="Acidic residues" evidence="1">
    <location>
        <begin position="289"/>
        <end position="300"/>
    </location>
</feature>
<dbReference type="AlphaFoldDB" id="A0A5N5D185"/>
<dbReference type="OrthoDB" id="10654302at2759"/>
<organism evidence="2 3">
    <name type="scientific">Lasiodiplodia theobromae</name>
    <dbReference type="NCBI Taxonomy" id="45133"/>
    <lineage>
        <taxon>Eukaryota</taxon>
        <taxon>Fungi</taxon>
        <taxon>Dikarya</taxon>
        <taxon>Ascomycota</taxon>
        <taxon>Pezizomycotina</taxon>
        <taxon>Dothideomycetes</taxon>
        <taxon>Dothideomycetes incertae sedis</taxon>
        <taxon>Botryosphaeriales</taxon>
        <taxon>Botryosphaeriaceae</taxon>
        <taxon>Lasiodiplodia</taxon>
    </lineage>
</organism>
<dbReference type="EMBL" id="VCHE01000103">
    <property type="protein sequence ID" value="KAB2571386.1"/>
    <property type="molecule type" value="Genomic_DNA"/>
</dbReference>
<reference evidence="2 3" key="1">
    <citation type="journal article" date="2019" name="Sci. Rep.">
        <title>A multi-omics analysis of the grapevine pathogen Lasiodiplodia theobromae reveals that temperature affects the expression of virulence- and pathogenicity-related genes.</title>
        <authorList>
            <person name="Felix C."/>
            <person name="Meneses R."/>
            <person name="Goncalves M.F.M."/>
            <person name="Tilleman L."/>
            <person name="Duarte A.S."/>
            <person name="Jorrin-Novo J.V."/>
            <person name="Van de Peer Y."/>
            <person name="Deforce D."/>
            <person name="Van Nieuwerburgh F."/>
            <person name="Esteves A.C."/>
            <person name="Alves A."/>
        </authorList>
    </citation>
    <scope>NUCLEOTIDE SEQUENCE [LARGE SCALE GENOMIC DNA]</scope>
    <source>
        <strain evidence="2 3">LA-SOL3</strain>
    </source>
</reference>
<sequence>MPNLYHQLPQILVDKLRRVYDGNPSGVDATGYAKLQPEQWEEFLCLLSEHWDVYTFARDGFKFRYNRRKQRLTYSVMPGLLRFKTATFFRDHVFGRLQSIVNRHPPSEKYWDSIRRVVGGLSSFQNHAMDCMGTVILDCVWMCGDGGVSNPCAVLEVTDSKGYHDTKSKVRDVIKDTRGLPGMGVIVNIDLNRDDKKRAFYVFVKQVRVGTNSAGKNTYMPIEDPRGDIEFRDKLGKLCDGELRISVRDFLGIHIARRFHQDCPITQAILNEDIVISHSDLLKFLEKAEEEDRAEDEMVVEDAKRNGNWKSD</sequence>
<accession>A0A5N5D185</accession>
<feature type="compositionally biased region" description="Basic and acidic residues" evidence="1">
    <location>
        <begin position="301"/>
        <end position="312"/>
    </location>
</feature>
<evidence type="ECO:0008006" key="4">
    <source>
        <dbReference type="Google" id="ProtNLM"/>
    </source>
</evidence>